<feature type="region of interest" description="Disordered" evidence="1">
    <location>
        <begin position="402"/>
        <end position="426"/>
    </location>
</feature>
<feature type="region of interest" description="Disordered" evidence="1">
    <location>
        <begin position="202"/>
        <end position="305"/>
    </location>
</feature>
<organism evidence="2 3">
    <name type="scientific">Planosporangium thailandense</name>
    <dbReference type="NCBI Taxonomy" id="765197"/>
    <lineage>
        <taxon>Bacteria</taxon>
        <taxon>Bacillati</taxon>
        <taxon>Actinomycetota</taxon>
        <taxon>Actinomycetes</taxon>
        <taxon>Micromonosporales</taxon>
        <taxon>Micromonosporaceae</taxon>
        <taxon>Planosporangium</taxon>
    </lineage>
</organism>
<feature type="compositionally biased region" description="Gly residues" evidence="1">
    <location>
        <begin position="440"/>
        <end position="456"/>
    </location>
</feature>
<dbReference type="RefSeq" id="WP_167925503.1">
    <property type="nucleotide sequence ID" value="NZ_JAATVY010000007.1"/>
</dbReference>
<comment type="caution">
    <text evidence="2">The sequence shown here is derived from an EMBL/GenBank/DDBJ whole genome shotgun (WGS) entry which is preliminary data.</text>
</comment>
<feature type="compositionally biased region" description="Basic and acidic residues" evidence="1">
    <location>
        <begin position="460"/>
        <end position="471"/>
    </location>
</feature>
<sequence length="506" mass="50190">MSGGDYGVFDVKQLYTMVDAAKQGLPQTRAQIQAWQRAEGMLRGHADTLRGYRADLVAQWPPDENAASAAYLHHLDNLLDAVDATANAAGTNARLLDHVAGEIERTHDTVTPLYHEYVANEKKLAAYHAELNAAQAAGGAAGAAAGQVAGGPVAGGLVSSAGRVVGGFLGKGAMELFTSPPVPDGRQAQLNQQARTAMATLAGTAQDASSHMEMPPSYTPPMPGRGGETPHPYTPGGSSGGAVRPPAIAPPAHTRASYTSVAPVGAGTDQPGGADGTSPAPVLSGGTNGPSPVTGPVVGPASQTSNPATDVTAGLTTGLVLGVPSVYGALDGTLRPTTPRAATAEPGLGVEKPVGTRLGPGGRALPPGGVLGGEPGLNNATVRGAGGARRVNPVGGVLGQDEAGVRGGVRPAAGEPIAETGGGVRARGGAAVAGEPVAQAGGGVRGRGGPGVLGGQRRGHGGDDGEERTWDPDNPWAVADGVAPVIEPDEQPRSHDAGPGVIGIDR</sequence>
<gene>
    <name evidence="2" type="ORF">HC031_12865</name>
</gene>
<evidence type="ECO:0000313" key="2">
    <source>
        <dbReference type="EMBL" id="NJC70599.1"/>
    </source>
</evidence>
<evidence type="ECO:0000313" key="3">
    <source>
        <dbReference type="Proteomes" id="UP000722989"/>
    </source>
</evidence>
<feature type="compositionally biased region" description="Low complexity" evidence="1">
    <location>
        <begin position="289"/>
        <end position="300"/>
    </location>
</feature>
<feature type="region of interest" description="Disordered" evidence="1">
    <location>
        <begin position="438"/>
        <end position="506"/>
    </location>
</feature>
<dbReference type="Proteomes" id="UP000722989">
    <property type="component" value="Unassembled WGS sequence"/>
</dbReference>
<evidence type="ECO:0008006" key="4">
    <source>
        <dbReference type="Google" id="ProtNLM"/>
    </source>
</evidence>
<accession>A0ABX0XZD4</accession>
<name>A0ABX0XZD4_9ACTN</name>
<protein>
    <recommendedName>
        <fullName evidence="4">PPE family domain-containing protein</fullName>
    </recommendedName>
</protein>
<dbReference type="EMBL" id="JAATVY010000007">
    <property type="protein sequence ID" value="NJC70599.1"/>
    <property type="molecule type" value="Genomic_DNA"/>
</dbReference>
<keyword evidence="3" id="KW-1185">Reference proteome</keyword>
<evidence type="ECO:0000256" key="1">
    <source>
        <dbReference type="SAM" id="MobiDB-lite"/>
    </source>
</evidence>
<proteinExistence type="predicted"/>
<reference evidence="2 3" key="1">
    <citation type="submission" date="2020-03" db="EMBL/GenBank/DDBJ databases">
        <title>WGS of the type strain of Planosporangium spp.</title>
        <authorList>
            <person name="Thawai C."/>
        </authorList>
    </citation>
    <scope>NUCLEOTIDE SEQUENCE [LARGE SCALE GENOMIC DNA]</scope>
    <source>
        <strain evidence="2 3">TBRC 5610</strain>
    </source>
</reference>